<dbReference type="AlphaFoldDB" id="A0A3S1A4Z2"/>
<organism evidence="2 3">
    <name type="scientific">Elysia chlorotica</name>
    <name type="common">Eastern emerald elysia</name>
    <name type="synonym">Sea slug</name>
    <dbReference type="NCBI Taxonomy" id="188477"/>
    <lineage>
        <taxon>Eukaryota</taxon>
        <taxon>Metazoa</taxon>
        <taxon>Spiralia</taxon>
        <taxon>Lophotrochozoa</taxon>
        <taxon>Mollusca</taxon>
        <taxon>Gastropoda</taxon>
        <taxon>Heterobranchia</taxon>
        <taxon>Euthyneura</taxon>
        <taxon>Panpulmonata</taxon>
        <taxon>Sacoglossa</taxon>
        <taxon>Placobranchoidea</taxon>
        <taxon>Plakobranchidae</taxon>
        <taxon>Elysia</taxon>
    </lineage>
</organism>
<gene>
    <name evidence="2" type="ORF">EGW08_001414</name>
</gene>
<feature type="non-terminal residue" evidence="2">
    <location>
        <position position="165"/>
    </location>
</feature>
<sequence>TTAWKFFSCSCKIVSDLSRDSRSSCLALCTYWLFRKVRSAFLCSRSLKEAFSSARIDTSSFCLIKAMCISLFSLMSFALSLLYGSTAESTSETTSDLIYLVLTFLDKSSLAFFRLSVVCMRSANNFSTRGSDSIPNVCLYPSWSSRRLTLLNFCCAAAPAVDVAM</sequence>
<accession>A0A3S1A4Z2</accession>
<keyword evidence="3" id="KW-1185">Reference proteome</keyword>
<comment type="caution">
    <text evidence="2">The sequence shown here is derived from an EMBL/GenBank/DDBJ whole genome shotgun (WGS) entry which is preliminary data.</text>
</comment>
<feature type="non-terminal residue" evidence="2">
    <location>
        <position position="1"/>
    </location>
</feature>
<proteinExistence type="predicted"/>
<protein>
    <submittedName>
        <fullName evidence="2">Uncharacterized protein</fullName>
    </submittedName>
</protein>
<feature type="transmembrane region" description="Helical" evidence="1">
    <location>
        <begin position="97"/>
        <end position="117"/>
    </location>
</feature>
<evidence type="ECO:0000313" key="3">
    <source>
        <dbReference type="Proteomes" id="UP000271974"/>
    </source>
</evidence>
<keyword evidence="1" id="KW-0472">Membrane</keyword>
<name>A0A3S1A4Z2_ELYCH</name>
<evidence type="ECO:0000313" key="2">
    <source>
        <dbReference type="EMBL" id="RUS90795.1"/>
    </source>
</evidence>
<reference evidence="2 3" key="1">
    <citation type="submission" date="2019-01" db="EMBL/GenBank/DDBJ databases">
        <title>A draft genome assembly of the solar-powered sea slug Elysia chlorotica.</title>
        <authorList>
            <person name="Cai H."/>
            <person name="Li Q."/>
            <person name="Fang X."/>
            <person name="Li J."/>
            <person name="Curtis N.E."/>
            <person name="Altenburger A."/>
            <person name="Shibata T."/>
            <person name="Feng M."/>
            <person name="Maeda T."/>
            <person name="Schwartz J.A."/>
            <person name="Shigenobu S."/>
            <person name="Lundholm N."/>
            <person name="Nishiyama T."/>
            <person name="Yang H."/>
            <person name="Hasebe M."/>
            <person name="Li S."/>
            <person name="Pierce S.K."/>
            <person name="Wang J."/>
        </authorList>
    </citation>
    <scope>NUCLEOTIDE SEQUENCE [LARGE SCALE GENOMIC DNA]</scope>
    <source>
        <strain evidence="2">EC2010</strain>
        <tissue evidence="2">Whole organism of an adult</tissue>
    </source>
</reference>
<evidence type="ECO:0000256" key="1">
    <source>
        <dbReference type="SAM" id="Phobius"/>
    </source>
</evidence>
<dbReference type="Proteomes" id="UP000271974">
    <property type="component" value="Unassembled WGS sequence"/>
</dbReference>
<keyword evidence="1" id="KW-1133">Transmembrane helix</keyword>
<keyword evidence="1" id="KW-0812">Transmembrane</keyword>
<feature type="transmembrane region" description="Helical" evidence="1">
    <location>
        <begin position="62"/>
        <end position="85"/>
    </location>
</feature>
<dbReference type="EMBL" id="RQTK01000024">
    <property type="protein sequence ID" value="RUS90795.1"/>
    <property type="molecule type" value="Genomic_DNA"/>
</dbReference>